<dbReference type="PRINTS" id="PR00081">
    <property type="entry name" value="GDHRDH"/>
</dbReference>
<dbReference type="PANTHER" id="PTHR42879:SF2">
    <property type="entry name" value="3-OXOACYL-[ACYL-CARRIER-PROTEIN] REDUCTASE FABG"/>
    <property type="match status" value="1"/>
</dbReference>
<dbReference type="AlphaFoldDB" id="A0A8J2Z6N0"/>
<evidence type="ECO:0000313" key="2">
    <source>
        <dbReference type="EMBL" id="GGG06881.1"/>
    </source>
</evidence>
<keyword evidence="3" id="KW-1185">Reference proteome</keyword>
<evidence type="ECO:0000313" key="3">
    <source>
        <dbReference type="Proteomes" id="UP000636949"/>
    </source>
</evidence>
<dbReference type="EMBL" id="BMJS01000046">
    <property type="protein sequence ID" value="GGG06881.1"/>
    <property type="molecule type" value="Genomic_DNA"/>
</dbReference>
<dbReference type="InterPro" id="IPR036291">
    <property type="entry name" value="NAD(P)-bd_dom_sf"/>
</dbReference>
<sequence length="247" mass="27082">MTSKKTIIITGGSQGIGKACCELFHANNYQVINLDIAPNELKGVDYIQTDLSQVAAISETFKQIKEKYPRIDALISNAGIHFSASIENTSERDYFRVLNTNLTSCFFVLKETISLMKRNVDGGRIITIGSDQSFVAKNNSAVYGLTKAAIAQLTKNIALDYAKDHITANCVCPGTIETPLYWQAIKNYCQKSGADINTIHKEEQLLQPAKRLGQPEEVASLIYYLIDQAGSFLLGSNIAIDGGYTAQ</sequence>
<dbReference type="Proteomes" id="UP000636949">
    <property type="component" value="Unassembled WGS sequence"/>
</dbReference>
<dbReference type="RefSeq" id="WP_117003854.1">
    <property type="nucleotide sequence ID" value="NZ_BMJS01000046.1"/>
</dbReference>
<proteinExistence type="inferred from homology"/>
<comment type="similarity">
    <text evidence="1">Belongs to the short-chain dehydrogenases/reductases (SDR) family.</text>
</comment>
<comment type="caution">
    <text evidence="2">The sequence shown here is derived from an EMBL/GenBank/DDBJ whole genome shotgun (WGS) entry which is preliminary data.</text>
</comment>
<protein>
    <submittedName>
        <fullName evidence="2">Short-chain dehydrogenase</fullName>
    </submittedName>
</protein>
<reference evidence="2" key="2">
    <citation type="submission" date="2020-09" db="EMBL/GenBank/DDBJ databases">
        <authorList>
            <person name="Sun Q."/>
            <person name="Zhou Y."/>
        </authorList>
    </citation>
    <scope>NUCLEOTIDE SEQUENCE</scope>
    <source>
        <strain evidence="2">CGMCC 1.15758</strain>
    </source>
</reference>
<dbReference type="FunFam" id="3.40.50.720:FF:000084">
    <property type="entry name" value="Short-chain dehydrogenase reductase"/>
    <property type="match status" value="1"/>
</dbReference>
<dbReference type="Gene3D" id="3.40.50.720">
    <property type="entry name" value="NAD(P)-binding Rossmann-like Domain"/>
    <property type="match status" value="1"/>
</dbReference>
<dbReference type="Pfam" id="PF13561">
    <property type="entry name" value="adh_short_C2"/>
    <property type="match status" value="1"/>
</dbReference>
<organism evidence="2 3">
    <name type="scientific">Cysteiniphilum litorale</name>
    <dbReference type="NCBI Taxonomy" id="2056700"/>
    <lineage>
        <taxon>Bacteria</taxon>
        <taxon>Pseudomonadati</taxon>
        <taxon>Pseudomonadota</taxon>
        <taxon>Gammaproteobacteria</taxon>
        <taxon>Thiotrichales</taxon>
        <taxon>Fastidiosibacteraceae</taxon>
        <taxon>Cysteiniphilum</taxon>
    </lineage>
</organism>
<dbReference type="CDD" id="cd05233">
    <property type="entry name" value="SDR_c"/>
    <property type="match status" value="1"/>
</dbReference>
<dbReference type="PRINTS" id="PR00080">
    <property type="entry name" value="SDRFAMILY"/>
</dbReference>
<name>A0A8J2Z6N0_9GAMM</name>
<reference evidence="2" key="1">
    <citation type="journal article" date="2014" name="Int. J. Syst. Evol. Microbiol.">
        <title>Complete genome sequence of Corynebacterium casei LMG S-19264T (=DSM 44701T), isolated from a smear-ripened cheese.</title>
        <authorList>
            <consortium name="US DOE Joint Genome Institute (JGI-PGF)"/>
            <person name="Walter F."/>
            <person name="Albersmeier A."/>
            <person name="Kalinowski J."/>
            <person name="Ruckert C."/>
        </authorList>
    </citation>
    <scope>NUCLEOTIDE SEQUENCE</scope>
    <source>
        <strain evidence="2">CGMCC 1.15758</strain>
    </source>
</reference>
<accession>A0A8J2Z6N0</accession>
<evidence type="ECO:0000256" key="1">
    <source>
        <dbReference type="ARBA" id="ARBA00006484"/>
    </source>
</evidence>
<dbReference type="PANTHER" id="PTHR42879">
    <property type="entry name" value="3-OXOACYL-(ACYL-CARRIER-PROTEIN) REDUCTASE"/>
    <property type="match status" value="1"/>
</dbReference>
<dbReference type="InterPro" id="IPR002347">
    <property type="entry name" value="SDR_fam"/>
</dbReference>
<dbReference type="InterPro" id="IPR050259">
    <property type="entry name" value="SDR"/>
</dbReference>
<gene>
    <name evidence="2" type="ORF">GCM10010995_25500</name>
</gene>
<dbReference type="SUPFAM" id="SSF51735">
    <property type="entry name" value="NAD(P)-binding Rossmann-fold domains"/>
    <property type="match status" value="1"/>
</dbReference>
<dbReference type="OrthoDB" id="9786435at2"/>